<dbReference type="RefSeq" id="WP_151522046.1">
    <property type="nucleotide sequence ID" value="NZ_WBPL01000040.1"/>
</dbReference>
<gene>
    <name evidence="1" type="ORF">F8172_17075</name>
</gene>
<dbReference type="AlphaFoldDB" id="A0A9W7UWH8"/>
<reference evidence="1 2" key="1">
    <citation type="submission" date="2019-10" db="EMBL/GenBank/DDBJ databases">
        <title>Bacillus from the desert of Cuatro Cinegas, Coahuila.</title>
        <authorList>
            <person name="Olmedo-Alvarez G."/>
            <person name="Saldana S."/>
            <person name="Barcelo D."/>
        </authorList>
    </citation>
    <scope>NUCLEOTIDE SEQUENCE [LARGE SCALE GENOMIC DNA]</scope>
    <source>
        <strain evidence="1 2">CH417_13T</strain>
    </source>
</reference>
<accession>A0A9W7UWH8</accession>
<organism evidence="1 2">
    <name type="scientific">Bacillus cereus</name>
    <dbReference type="NCBI Taxonomy" id="1396"/>
    <lineage>
        <taxon>Bacteria</taxon>
        <taxon>Bacillati</taxon>
        <taxon>Bacillota</taxon>
        <taxon>Bacilli</taxon>
        <taxon>Bacillales</taxon>
        <taxon>Bacillaceae</taxon>
        <taxon>Bacillus</taxon>
        <taxon>Bacillus cereus group</taxon>
    </lineage>
</organism>
<dbReference type="Proteomes" id="UP000475765">
    <property type="component" value="Unassembled WGS sequence"/>
</dbReference>
<comment type="caution">
    <text evidence="1">The sequence shown here is derived from an EMBL/GenBank/DDBJ whole genome shotgun (WGS) entry which is preliminary data.</text>
</comment>
<dbReference type="EMBL" id="WBPP01000022">
    <property type="protein sequence ID" value="KAB2393478.1"/>
    <property type="molecule type" value="Genomic_DNA"/>
</dbReference>
<evidence type="ECO:0000313" key="1">
    <source>
        <dbReference type="EMBL" id="KAB2393478.1"/>
    </source>
</evidence>
<name>A0A9W7UWH8_BACCE</name>
<dbReference type="InterPro" id="IPR019268">
    <property type="entry name" value="DUF2278"/>
</dbReference>
<protein>
    <submittedName>
        <fullName evidence="1">YukJ family protein</fullName>
    </submittedName>
</protein>
<evidence type="ECO:0000313" key="2">
    <source>
        <dbReference type="Proteomes" id="UP000475765"/>
    </source>
</evidence>
<dbReference type="Pfam" id="PF10042">
    <property type="entry name" value="DUF2278"/>
    <property type="match status" value="1"/>
</dbReference>
<sequence length="217" mass="24660">MMVQRYGVLKGSVIRSIESRGNNRPHYKIYVKGEEDVEYEVAVNVKSSSNQSKLLYLADGNFNAEEITNLPGMDNGYTEISTSNQNIALDYVRGGLFDPSQMVSFSHNETGPDNDLNDFLHKHIQEARSDQTARIYIYGSKYNTGVGMHNVHMNQGNKIGGQWEDDNGTWQDGGILIQFENHWVAIFLAFLSQSWCTDDDGHPIEMCTHEEVHREEH</sequence>
<proteinExistence type="predicted"/>